<feature type="region of interest" description="Disordered" evidence="1">
    <location>
        <begin position="440"/>
        <end position="474"/>
    </location>
</feature>
<feature type="non-terminal residue" evidence="3">
    <location>
        <position position="1"/>
    </location>
</feature>
<dbReference type="InterPro" id="IPR036400">
    <property type="entry name" value="Cyt_B5-like_heme/steroid_sf"/>
</dbReference>
<sequence>EQPLDKGTVDMSDNPHKDHYYIDGKIYDFSDWQKIHPGGDVFFRCSFQRDISALVHAYHRNPDALKPILEKYEVELEGVQPRDVLAKGMNAPRLRRGAVQARASKDSEEGQAARTAREAAGAPRPRVAHSAVVALLAAAAGGLGGAELLGFEAPLLGGCPDCPEVPACPALPQLPRAGGERARLPGAGPWPGAGPPKASPPAMSLLMFEGGGAWWSDLKPSQTIGIQYRGDDVDHERLRLHPCTKDRDVWYIATPDLDEYPEAGTIGPDADIIKAYPLPDDGSKPAWLKRNLYRFRVYPDRDELAAMIWRGYQAAVAYDPTAETAPPALKDALLPTGEEVAIEELIPSWPEPARRRRGKQSATAGVGSAGPRLPPPADAPSSRRMDAEQPPPGLRWHAMGYGDTLSPGDEAALQGQTFVAAGDGDALVLDGSNYAHCRLAPSGGPPRGSLGLETDDAAAKKDDDPAADSRTFGVDYDNQGGRFKAWRDVTRESTQETFADTPLEGPGATLFLCKHFDRHGGDPQQRLLLWLRGRKIDGSDRTCHEMKVLCDVLYFAGLHDHVNVGAFASLETLSRRLCMGCMGTGTPDNPVSPALQSFAARRAMDRADVIAALGQGGSRGSAAARRPGPRAPRPATPLPAAEGEEDVEDAAAEGATAAAAASAGSHPPPPSWRPGSANLAAFNADLVSLPDGVAGPPPIESLLGAEVSRHLGAHHALMLRPLTELENIEYEAREITLYTDRKLHYNKTAYHGFVKSLWDLGMLGATLQPREKAFASIEIGDGDASSSAGPRLHLGMAGAKDSFHRLKAPAWLRPFFARPEAPARAVGLSELGGAGLRPTDVAWSTSAPMCTGFARSLSFAQKADGRLASVAPRLRGSELLHGRSPPPALSEGRPRHCVCVDNLGAVSTDLGVAERAAREGGADFAAHGLELHGGEVLSRGIRALG</sequence>
<proteinExistence type="predicted"/>
<reference evidence="3" key="1">
    <citation type="submission" date="2023-10" db="EMBL/GenBank/DDBJ databases">
        <authorList>
            <person name="Chen Y."/>
            <person name="Shah S."/>
            <person name="Dougan E. K."/>
            <person name="Thang M."/>
            <person name="Chan C."/>
        </authorList>
    </citation>
    <scope>NUCLEOTIDE SEQUENCE [LARGE SCALE GENOMIC DNA]</scope>
</reference>
<dbReference type="Pfam" id="PF00173">
    <property type="entry name" value="Cyt-b5"/>
    <property type="match status" value="1"/>
</dbReference>
<feature type="compositionally biased region" description="Low complexity" evidence="1">
    <location>
        <begin position="440"/>
        <end position="452"/>
    </location>
</feature>
<feature type="domain" description="Cytochrome b5 heme-binding" evidence="2">
    <location>
        <begin position="20"/>
        <end position="73"/>
    </location>
</feature>
<feature type="compositionally biased region" description="Acidic residues" evidence="1">
    <location>
        <begin position="642"/>
        <end position="651"/>
    </location>
</feature>
<dbReference type="InterPro" id="IPR001199">
    <property type="entry name" value="Cyt_B5-like_heme/steroid-bd"/>
</dbReference>
<comment type="caution">
    <text evidence="3">The sequence shown here is derived from an EMBL/GenBank/DDBJ whole genome shotgun (WGS) entry which is preliminary data.</text>
</comment>
<evidence type="ECO:0000313" key="3">
    <source>
        <dbReference type="EMBL" id="CAK0895708.1"/>
    </source>
</evidence>
<dbReference type="Gene3D" id="3.10.120.10">
    <property type="entry name" value="Cytochrome b5-like heme/steroid binding domain"/>
    <property type="match status" value="1"/>
</dbReference>
<evidence type="ECO:0000256" key="1">
    <source>
        <dbReference type="SAM" id="MobiDB-lite"/>
    </source>
</evidence>
<organism evidence="3 4">
    <name type="scientific">Prorocentrum cordatum</name>
    <dbReference type="NCBI Taxonomy" id="2364126"/>
    <lineage>
        <taxon>Eukaryota</taxon>
        <taxon>Sar</taxon>
        <taxon>Alveolata</taxon>
        <taxon>Dinophyceae</taxon>
        <taxon>Prorocentrales</taxon>
        <taxon>Prorocentraceae</taxon>
        <taxon>Prorocentrum</taxon>
    </lineage>
</organism>
<feature type="region of interest" description="Disordered" evidence="1">
    <location>
        <begin position="347"/>
        <end position="392"/>
    </location>
</feature>
<accession>A0ABN9XA18</accession>
<feature type="compositionally biased region" description="Low complexity" evidence="1">
    <location>
        <begin position="652"/>
        <end position="665"/>
    </location>
</feature>
<feature type="region of interest" description="Disordered" evidence="1">
    <location>
        <begin position="95"/>
        <end position="123"/>
    </location>
</feature>
<protein>
    <recommendedName>
        <fullName evidence="2">Cytochrome b5 heme-binding domain-containing protein</fullName>
    </recommendedName>
</protein>
<feature type="compositionally biased region" description="Low complexity" evidence="1">
    <location>
        <begin position="112"/>
        <end position="123"/>
    </location>
</feature>
<dbReference type="EMBL" id="CAUYUJ010020079">
    <property type="protein sequence ID" value="CAK0895708.1"/>
    <property type="molecule type" value="Genomic_DNA"/>
</dbReference>
<evidence type="ECO:0000313" key="4">
    <source>
        <dbReference type="Proteomes" id="UP001189429"/>
    </source>
</evidence>
<keyword evidence="4" id="KW-1185">Reference proteome</keyword>
<dbReference type="SUPFAM" id="SSF55856">
    <property type="entry name" value="Cytochrome b5-like heme/steroid binding domain"/>
    <property type="match status" value="1"/>
</dbReference>
<evidence type="ECO:0000259" key="2">
    <source>
        <dbReference type="Pfam" id="PF00173"/>
    </source>
</evidence>
<gene>
    <name evidence="3" type="ORF">PCOR1329_LOCUS74382</name>
</gene>
<dbReference type="Proteomes" id="UP001189429">
    <property type="component" value="Unassembled WGS sequence"/>
</dbReference>
<feature type="region of interest" description="Disordered" evidence="1">
    <location>
        <begin position="614"/>
        <end position="677"/>
    </location>
</feature>
<name>A0ABN9XA18_9DINO</name>